<dbReference type="PANTHER" id="PTHR31170">
    <property type="entry name" value="BNAC04G53230D PROTEIN"/>
    <property type="match status" value="1"/>
</dbReference>
<dbReference type="Pfam" id="PF03140">
    <property type="entry name" value="DUF247"/>
    <property type="match status" value="1"/>
</dbReference>
<dbReference type="InterPro" id="IPR004158">
    <property type="entry name" value="DUF247_pln"/>
</dbReference>
<reference evidence="2" key="1">
    <citation type="submission" date="2020-07" db="EMBL/GenBank/DDBJ databases">
        <authorList>
            <person name="Lin J."/>
        </authorList>
    </citation>
    <scope>NUCLEOTIDE SEQUENCE</scope>
</reference>
<name>A0A6V7PVQ3_ANACO</name>
<proteinExistence type="predicted"/>
<gene>
    <name evidence="2" type="ORF">CB5_LOCUS18141</name>
</gene>
<dbReference type="AlphaFoldDB" id="A0A6V7PVQ3"/>
<keyword evidence="1" id="KW-0472">Membrane</keyword>
<organism evidence="2">
    <name type="scientific">Ananas comosus var. bracteatus</name>
    <name type="common">red pineapple</name>
    <dbReference type="NCBI Taxonomy" id="296719"/>
    <lineage>
        <taxon>Eukaryota</taxon>
        <taxon>Viridiplantae</taxon>
        <taxon>Streptophyta</taxon>
        <taxon>Embryophyta</taxon>
        <taxon>Tracheophyta</taxon>
        <taxon>Spermatophyta</taxon>
        <taxon>Magnoliopsida</taxon>
        <taxon>Liliopsida</taxon>
        <taxon>Poales</taxon>
        <taxon>Bromeliaceae</taxon>
        <taxon>Bromelioideae</taxon>
        <taxon>Ananas</taxon>
    </lineage>
</organism>
<keyword evidence="1" id="KW-1133">Transmembrane helix</keyword>
<feature type="transmembrane region" description="Helical" evidence="1">
    <location>
        <begin position="505"/>
        <end position="532"/>
    </location>
</feature>
<protein>
    <submittedName>
        <fullName evidence="2">Uncharacterized protein</fullName>
    </submittedName>
</protein>
<dbReference type="PANTHER" id="PTHR31170:SF18">
    <property type="entry name" value="(WILD MALAYSIAN BANANA) HYPOTHETICAL PROTEIN"/>
    <property type="match status" value="1"/>
</dbReference>
<evidence type="ECO:0000313" key="2">
    <source>
        <dbReference type="EMBL" id="CAD1834930.1"/>
    </source>
</evidence>
<accession>A0A6V7PVQ3</accession>
<keyword evidence="1" id="KW-0812">Transmembrane</keyword>
<evidence type="ECO:0000256" key="1">
    <source>
        <dbReference type="SAM" id="Phobius"/>
    </source>
</evidence>
<dbReference type="EMBL" id="LR862152">
    <property type="protein sequence ID" value="CAD1834930.1"/>
    <property type="molecule type" value="Genomic_DNA"/>
</dbReference>
<sequence length="535" mass="62148">MTEGGSCTDDDVDLDELASLTTKELSNYWSRSETHDKRTEICMIYKVPKHIHDDDRTAYDPFILSIGPYHHGGPGLLAMEKEKWNCLDYILKLNREKSLQDYLNVIWGLEEEARRCYSEEVEMESKKFLQMLLLDGCFLLVSLYGTEGIKLCMPEEYDESTVCQEIIEENGSGENELGVEHIKNKAGSTKMTTPRGRHSIKGYLEPEVELSEAYPGEPFTRNDNIDFAERGQCRDTSDQLGEWFFGFVAHDLLLLENQIPFFIVERIYELVARNNAATSFTDEIAKFIEDILHDYPTAIQESKRPNNFHHLLHLSHMYFRPSRKLDQDNQYQPRYRSFHYFLHLGCKYFKIGHQSEKSEQNLSDNQLNCFQDGLHLRRWRRAVHYHEAGVKFKRKEFDKHNPHSLLDIRFGNGVVEIPCLHVDENTLISTPADVTLLVQVGIIVHQLRRDAEISALFTKLNKDVVFDFNGKYYLKSLSWALEAHYQSRLNRWVAWLRNNHFSNPWLALGVLAATVVLFCTLVQTLIAVLSYIKPP</sequence>